<dbReference type="PROSITE" id="PS51352">
    <property type="entry name" value="THIOREDOXIN_2"/>
    <property type="match status" value="1"/>
</dbReference>
<organism evidence="3 4">
    <name type="scientific">Natronomicrosphaera hydrolytica</name>
    <dbReference type="NCBI Taxonomy" id="3242702"/>
    <lineage>
        <taxon>Bacteria</taxon>
        <taxon>Pseudomonadati</taxon>
        <taxon>Planctomycetota</taxon>
        <taxon>Phycisphaerae</taxon>
        <taxon>Phycisphaerales</taxon>
        <taxon>Phycisphaeraceae</taxon>
        <taxon>Natronomicrosphaera</taxon>
    </lineage>
</organism>
<dbReference type="Proteomes" id="UP001575105">
    <property type="component" value="Unassembled WGS sequence"/>
</dbReference>
<dbReference type="PANTHER" id="PTHR42852:SF13">
    <property type="entry name" value="PROTEIN DIPZ"/>
    <property type="match status" value="1"/>
</dbReference>
<evidence type="ECO:0000259" key="2">
    <source>
        <dbReference type="PROSITE" id="PS51352"/>
    </source>
</evidence>
<dbReference type="Pfam" id="PF00578">
    <property type="entry name" value="AhpC-TSA"/>
    <property type="match status" value="1"/>
</dbReference>
<dbReference type="CDD" id="cd02966">
    <property type="entry name" value="TlpA_like_family"/>
    <property type="match status" value="1"/>
</dbReference>
<evidence type="ECO:0000256" key="1">
    <source>
        <dbReference type="SAM" id="SignalP"/>
    </source>
</evidence>
<dbReference type="Gene3D" id="2.60.40.1120">
    <property type="entry name" value="Carboxypeptidase-like, regulatory domain"/>
    <property type="match status" value="4"/>
</dbReference>
<dbReference type="InterPro" id="IPR000866">
    <property type="entry name" value="AhpC/TSA"/>
</dbReference>
<dbReference type="InterPro" id="IPR029413">
    <property type="entry name" value="RG-lyase_II"/>
</dbReference>
<dbReference type="EMBL" id="JBGUBD010000004">
    <property type="protein sequence ID" value="MFA9477993.1"/>
    <property type="molecule type" value="Genomic_DNA"/>
</dbReference>
<dbReference type="RefSeq" id="WP_425344922.1">
    <property type="nucleotide sequence ID" value="NZ_JBGUBD010000004.1"/>
</dbReference>
<dbReference type="PANTHER" id="PTHR42852">
    <property type="entry name" value="THIOL:DISULFIDE INTERCHANGE PROTEIN DSBE"/>
    <property type="match status" value="1"/>
</dbReference>
<dbReference type="Gene3D" id="3.40.30.10">
    <property type="entry name" value="Glutaredoxin"/>
    <property type="match status" value="1"/>
</dbReference>
<dbReference type="InterPro" id="IPR036249">
    <property type="entry name" value="Thioredoxin-like_sf"/>
</dbReference>
<accession>A0ABV4U502</accession>
<dbReference type="InterPro" id="IPR013766">
    <property type="entry name" value="Thioredoxin_domain"/>
</dbReference>
<keyword evidence="4" id="KW-1185">Reference proteome</keyword>
<dbReference type="Pfam" id="PF14686">
    <property type="entry name" value="fn3_3"/>
    <property type="match status" value="1"/>
</dbReference>
<dbReference type="SUPFAM" id="SSF52833">
    <property type="entry name" value="Thioredoxin-like"/>
    <property type="match status" value="1"/>
</dbReference>
<keyword evidence="1" id="KW-0732">Signal</keyword>
<name>A0ABV4U502_9BACT</name>
<proteinExistence type="predicted"/>
<feature type="domain" description="Thioredoxin" evidence="2">
    <location>
        <begin position="1009"/>
        <end position="1150"/>
    </location>
</feature>
<gene>
    <name evidence="3" type="ORF">ACERK3_06735</name>
</gene>
<feature type="chain" id="PRO_5047065971" evidence="1">
    <location>
        <begin position="26"/>
        <end position="1150"/>
    </location>
</feature>
<protein>
    <submittedName>
        <fullName evidence="3">Carboxypeptidase regulatory-like domain-containing protein</fullName>
    </submittedName>
</protein>
<dbReference type="InterPro" id="IPR050553">
    <property type="entry name" value="Thioredoxin_ResA/DsbE_sf"/>
</dbReference>
<comment type="caution">
    <text evidence="3">The sequence shown here is derived from an EMBL/GenBank/DDBJ whole genome shotgun (WGS) entry which is preliminary data.</text>
</comment>
<dbReference type="Pfam" id="PF13620">
    <property type="entry name" value="CarboxypepD_reg"/>
    <property type="match status" value="2"/>
</dbReference>
<dbReference type="SUPFAM" id="SSF49464">
    <property type="entry name" value="Carboxypeptidase regulatory domain-like"/>
    <property type="match status" value="3"/>
</dbReference>
<evidence type="ECO:0000313" key="3">
    <source>
        <dbReference type="EMBL" id="MFA9477993.1"/>
    </source>
</evidence>
<reference evidence="3 4" key="1">
    <citation type="submission" date="2024-08" db="EMBL/GenBank/DDBJ databases">
        <title>Whole-genome sequencing of halo(alkali)philic microorganisms from hypersaline lakes.</title>
        <authorList>
            <person name="Sorokin D.Y."/>
            <person name="Merkel A.Y."/>
            <person name="Messina E."/>
            <person name="Yakimov M."/>
        </authorList>
    </citation>
    <scope>NUCLEOTIDE SEQUENCE [LARGE SCALE GENOMIC DNA]</scope>
    <source>
        <strain evidence="3 4">AB-hyl4</strain>
    </source>
</reference>
<evidence type="ECO:0000313" key="4">
    <source>
        <dbReference type="Proteomes" id="UP001575105"/>
    </source>
</evidence>
<sequence>MNATHNFQKLLPMAMVMMIASLCHADTPTSVMSASDAAELAPEQAVVFDPDMMWRTSHWAGNQNTNMAWLDATSGTPVFHVGEVEHRHVWIRHPDVPFDFEDYPIAVMTYRATGTHETSNAYVIWLDDGTGPSRGGIRPFRNSDLVSDGQVHEARKDLRELNPQGPISGLSLGVHAGADGHATFELIGLRFERDPEADAAEPDAAFEPGEPIAFRITDERGQPVSDATVTVDAERMNFARSGQTDADGRVTIQPLSYDNDTHMARIDAPGKGRLELRGIQADRSTPIEVRVHPARSFAGAVVDEDDQPIAGAVVAVNPSLNNDTPPTGVERMRATQTISLRTDEQGRWQTPPMPADRVIVRLTHPDYVSDTVWRSIELNTAATDLNGQPTTRLTMQRGTDIVGRVVNQAGDPIPDAEVRAGDSRFGTSNPRVRSDESGQFAIAQMQAEGNVVLTVQASGHAPELVELRPGAARDDVEITLGPAHTIVGRVVDSAGEPVPDVTVSVDTWRNYRSLGLSTATDEDGRFRMENAPADSVLVDMYKRDWMSVRQKLLSPNEADDEFVIEMHRPLRVTGQVTDAESGEPITGYTLLPGIVWQLDGDGQPARPPHWERHNLQPIEQDTFEQRFTYPREGHMIRIEAPGYAPAVSRVFQSDEGEVEYDMQLTPAEDITGVVRNSDGETMSAVSLHIIYVGNAAQIVNGQLAHHQRNTVTTETDADGAFRFPDQGDEVFTLIALHEVGYQVVQHDEMEGPLELTLEPWASVQGRVMLHGKPTDGQAVRYWPRVPYQQSRVYLRWEGQAVTDDAGRFAFNHLPAGPGTVGRYVQLGERRYGFSHSTPVDLAAGEVGEVQIGGDGRTVQGRLVLPDNAEVDVHWGQAHGSIRTNVRHVTPSFPDDWHAKTPEEQRAWYEAWIETDEGKDYLARQQETQRQQRQFAFGIDSDGQFTVPDVLPGTYTLNVQVNEPAVGATCGPTDTIASVNHNVEVAPLSEVDREQPTDLGDVVLTVHNRLRVGDEAPPFEVEDLDGEPLRLADYRGQYVLLDFWATWCGPCIAEKPNLKRVYDAFGDDDRFELIALSLDQDRDAPRRYVEQNDASWVQGFLGEWSQSNVPNQYGVRGIPQIMLIGPDGKVIARDLRGDAIYQAVSQALGSR</sequence>
<dbReference type="InterPro" id="IPR008969">
    <property type="entry name" value="CarboxyPept-like_regulatory"/>
</dbReference>
<feature type="signal peptide" evidence="1">
    <location>
        <begin position="1"/>
        <end position="25"/>
    </location>
</feature>